<protein>
    <submittedName>
        <fullName evidence="3">Uncharacterized protein</fullName>
    </submittedName>
</protein>
<evidence type="ECO:0000313" key="4">
    <source>
        <dbReference type="Proteomes" id="UP001596409"/>
    </source>
</evidence>
<feature type="compositionally biased region" description="Polar residues" evidence="1">
    <location>
        <begin position="67"/>
        <end position="76"/>
    </location>
</feature>
<evidence type="ECO:0000313" key="3">
    <source>
        <dbReference type="EMBL" id="MFC7013266.1"/>
    </source>
</evidence>
<feature type="transmembrane region" description="Helical" evidence="2">
    <location>
        <begin position="90"/>
        <end position="111"/>
    </location>
</feature>
<accession>A0ABW2DZC6</accession>
<dbReference type="EMBL" id="JBHSYM010000030">
    <property type="protein sequence ID" value="MFC7013266.1"/>
    <property type="molecule type" value="Genomic_DNA"/>
</dbReference>
<reference evidence="4" key="1">
    <citation type="journal article" date="2019" name="Int. J. Syst. Evol. Microbiol.">
        <title>The Global Catalogue of Microorganisms (GCM) 10K type strain sequencing project: providing services to taxonomists for standard genome sequencing and annotation.</title>
        <authorList>
            <consortium name="The Broad Institute Genomics Platform"/>
            <consortium name="The Broad Institute Genome Sequencing Center for Infectious Disease"/>
            <person name="Wu L."/>
            <person name="Ma J."/>
        </authorList>
    </citation>
    <scope>NUCLEOTIDE SEQUENCE [LARGE SCALE GENOMIC DNA]</scope>
    <source>
        <strain evidence="4">JCM 4855</strain>
    </source>
</reference>
<dbReference type="Proteomes" id="UP001596409">
    <property type="component" value="Unassembled WGS sequence"/>
</dbReference>
<keyword evidence="2" id="KW-0812">Transmembrane</keyword>
<keyword evidence="2" id="KW-1133">Transmembrane helix</keyword>
<proteinExistence type="predicted"/>
<name>A0ABW2DZC6_9ACTN</name>
<keyword evidence="2" id="KW-0472">Membrane</keyword>
<evidence type="ECO:0000256" key="1">
    <source>
        <dbReference type="SAM" id="MobiDB-lite"/>
    </source>
</evidence>
<keyword evidence="4" id="KW-1185">Reference proteome</keyword>
<evidence type="ECO:0000256" key="2">
    <source>
        <dbReference type="SAM" id="Phobius"/>
    </source>
</evidence>
<organism evidence="3 4">
    <name type="scientific">Streptomyces viridiviolaceus</name>
    <dbReference type="NCBI Taxonomy" id="68282"/>
    <lineage>
        <taxon>Bacteria</taxon>
        <taxon>Bacillati</taxon>
        <taxon>Actinomycetota</taxon>
        <taxon>Actinomycetes</taxon>
        <taxon>Kitasatosporales</taxon>
        <taxon>Streptomycetaceae</taxon>
        <taxon>Streptomyces</taxon>
    </lineage>
</organism>
<comment type="caution">
    <text evidence="3">The sequence shown here is derived from an EMBL/GenBank/DDBJ whole genome shotgun (WGS) entry which is preliminary data.</text>
</comment>
<gene>
    <name evidence="3" type="ORF">ACFQMH_16400</name>
</gene>
<feature type="compositionally biased region" description="Basic and acidic residues" evidence="1">
    <location>
        <begin position="14"/>
        <end position="47"/>
    </location>
</feature>
<feature type="region of interest" description="Disordered" evidence="1">
    <location>
        <begin position="1"/>
        <end position="81"/>
    </location>
</feature>
<sequence length="116" mass="12114">MPDDESSRAGSRPGEGRQRPGRQEPWEAEEDGHAWDTRDTDADRGRGLTEGPAPAVSPGEAGLVPSASPTRSQPQADTHAEAAAEPVMKILPLGSGLVLIGLGLGLAFVALRLRRG</sequence>